<accession>A0ABM3B9V1</accession>
<keyword evidence="1" id="KW-0863">Zinc-finger</keyword>
<dbReference type="Proteomes" id="UP000818029">
    <property type="component" value="Chromosome D12"/>
</dbReference>
<sequence>MVELSGNFSLICSIWTKKSYNQDSFKAQMRSIWKTRKKFVIQVVGQNLFLIEFELEEDLETITEGQPWLFRKQLILFDRLSKPTMRDQIQLVSSPFWIKIGPCLPEFDKKDLMHAIGVTYGGVIRSEILGEFCLLRVKLNVQSPLRRGVFVSIGNVNKFWIPFKYEKLPIFCFGCGRLGHGLHDCLEITPAEKNQIEEDPPFSLALKAESTLVGKESLKLNALSKKLQPQCLYVGGTTKEQEEYLYRAQSSGMMRGLQDGAWLASIAADLEIRKEEGINEGDTVNSNANNLNSARKASWRRMKLMGMMKNHEADSILQKKKLAELIQDEYGTKETQEENPKRARHGGQDLITENETNLQMEFFN</sequence>
<dbReference type="InterPro" id="IPR025558">
    <property type="entry name" value="DUF4283"/>
</dbReference>
<dbReference type="RefSeq" id="XP_040963831.1">
    <property type="nucleotide sequence ID" value="XM_041107897.1"/>
</dbReference>
<gene>
    <name evidence="4" type="primary">LOC121224487</name>
</gene>
<dbReference type="InterPro" id="IPR001878">
    <property type="entry name" value="Znf_CCHC"/>
</dbReference>
<keyword evidence="3" id="KW-1185">Reference proteome</keyword>
<protein>
    <recommendedName>
        <fullName evidence="2">CCHC-type domain-containing protein</fullName>
    </recommendedName>
</protein>
<proteinExistence type="predicted"/>
<reference evidence="4" key="2">
    <citation type="submission" date="2025-08" db="UniProtKB">
        <authorList>
            <consortium name="RefSeq"/>
        </authorList>
    </citation>
    <scope>IDENTIFICATION</scope>
</reference>
<dbReference type="Pfam" id="PF14111">
    <property type="entry name" value="DUF4283"/>
    <property type="match status" value="1"/>
</dbReference>
<keyword evidence="1" id="KW-0862">Zinc</keyword>
<reference evidence="3" key="1">
    <citation type="journal article" date="2020" name="Nat. Genet.">
        <title>Genomic diversifications of five Gossypium allopolyploid species and their impact on cotton improvement.</title>
        <authorList>
            <person name="Chen Z.J."/>
            <person name="Sreedasyam A."/>
            <person name="Ando A."/>
            <person name="Song Q."/>
            <person name="De Santiago L.M."/>
            <person name="Hulse-Kemp A.M."/>
            <person name="Ding M."/>
            <person name="Ye W."/>
            <person name="Kirkbride R.C."/>
            <person name="Jenkins J."/>
            <person name="Plott C."/>
            <person name="Lovell J."/>
            <person name="Lin Y.M."/>
            <person name="Vaughn R."/>
            <person name="Liu B."/>
            <person name="Simpson S."/>
            <person name="Scheffler B.E."/>
            <person name="Wen L."/>
            <person name="Saski C.A."/>
            <person name="Grover C.E."/>
            <person name="Hu G."/>
            <person name="Conover J.L."/>
            <person name="Carlson J.W."/>
            <person name="Shu S."/>
            <person name="Boston L.B."/>
            <person name="Williams M."/>
            <person name="Peterson D.G."/>
            <person name="McGee K."/>
            <person name="Jones D.C."/>
            <person name="Wendel J.F."/>
            <person name="Stelly D.M."/>
            <person name="Grimwood J."/>
            <person name="Schmutz J."/>
        </authorList>
    </citation>
    <scope>NUCLEOTIDE SEQUENCE [LARGE SCALE GENOMIC DNA]</scope>
    <source>
        <strain evidence="3">cv. TM-1</strain>
    </source>
</reference>
<evidence type="ECO:0000313" key="3">
    <source>
        <dbReference type="Proteomes" id="UP000818029"/>
    </source>
</evidence>
<evidence type="ECO:0000259" key="2">
    <source>
        <dbReference type="PROSITE" id="PS50158"/>
    </source>
</evidence>
<dbReference type="InterPro" id="IPR025836">
    <property type="entry name" value="Zn_knuckle_CX2CX4HX4C"/>
</dbReference>
<evidence type="ECO:0000313" key="4">
    <source>
        <dbReference type="RefSeq" id="XP_040963831.1"/>
    </source>
</evidence>
<evidence type="ECO:0000256" key="1">
    <source>
        <dbReference type="PROSITE-ProRule" id="PRU00047"/>
    </source>
</evidence>
<dbReference type="PANTHER" id="PTHR31286">
    <property type="entry name" value="GLYCINE-RICH CELL WALL STRUCTURAL PROTEIN 1.8-LIKE"/>
    <property type="match status" value="1"/>
</dbReference>
<dbReference type="InterPro" id="IPR040256">
    <property type="entry name" value="At4g02000-like"/>
</dbReference>
<organism evidence="3 4">
    <name type="scientific">Gossypium hirsutum</name>
    <name type="common">Upland cotton</name>
    <name type="synonym">Gossypium mexicanum</name>
    <dbReference type="NCBI Taxonomy" id="3635"/>
    <lineage>
        <taxon>Eukaryota</taxon>
        <taxon>Viridiplantae</taxon>
        <taxon>Streptophyta</taxon>
        <taxon>Embryophyta</taxon>
        <taxon>Tracheophyta</taxon>
        <taxon>Spermatophyta</taxon>
        <taxon>Magnoliopsida</taxon>
        <taxon>eudicotyledons</taxon>
        <taxon>Gunneridae</taxon>
        <taxon>Pentapetalae</taxon>
        <taxon>rosids</taxon>
        <taxon>malvids</taxon>
        <taxon>Malvales</taxon>
        <taxon>Malvaceae</taxon>
        <taxon>Malvoideae</taxon>
        <taxon>Gossypium</taxon>
    </lineage>
</organism>
<name>A0ABM3B9V1_GOSHI</name>
<dbReference type="PROSITE" id="PS50158">
    <property type="entry name" value="ZF_CCHC"/>
    <property type="match status" value="1"/>
</dbReference>
<dbReference type="Pfam" id="PF14392">
    <property type="entry name" value="zf-CCHC_4"/>
    <property type="match status" value="1"/>
</dbReference>
<keyword evidence="1" id="KW-0479">Metal-binding</keyword>
<feature type="domain" description="CCHC-type" evidence="2">
    <location>
        <begin position="172"/>
        <end position="185"/>
    </location>
</feature>
<dbReference type="GeneID" id="121224487"/>
<dbReference type="PANTHER" id="PTHR31286:SF167">
    <property type="entry name" value="OS09G0268800 PROTEIN"/>
    <property type="match status" value="1"/>
</dbReference>